<feature type="transmembrane region" description="Helical" evidence="12">
    <location>
        <begin position="21"/>
        <end position="43"/>
    </location>
</feature>
<accession>A0A4P9Y732</accession>
<feature type="transmembrane region" description="Helical" evidence="12">
    <location>
        <begin position="166"/>
        <end position="197"/>
    </location>
</feature>
<evidence type="ECO:0000256" key="4">
    <source>
        <dbReference type="ARBA" id="ARBA00022448"/>
    </source>
</evidence>
<proteinExistence type="inferred from homology"/>
<feature type="transmembrane region" description="Helical" evidence="12">
    <location>
        <begin position="391"/>
        <end position="410"/>
    </location>
</feature>
<dbReference type="InterPro" id="IPR006876">
    <property type="entry name" value="LMBR1-like_membr_prot"/>
</dbReference>
<dbReference type="InterPro" id="IPR050854">
    <property type="entry name" value="LMBD1_LysCbl_Transport"/>
</dbReference>
<keyword evidence="7 12" id="KW-1133">Transmembrane helix</keyword>
<dbReference type="Pfam" id="PF04791">
    <property type="entry name" value="LMBR1"/>
    <property type="match status" value="1"/>
</dbReference>
<feature type="transmembrane region" description="Helical" evidence="12">
    <location>
        <begin position="349"/>
        <end position="370"/>
    </location>
</feature>
<dbReference type="GO" id="GO:0072665">
    <property type="term" value="P:protein localization to vacuole"/>
    <property type="evidence" value="ECO:0007669"/>
    <property type="project" value="TreeGrafter"/>
</dbReference>
<evidence type="ECO:0000256" key="9">
    <source>
        <dbReference type="ARBA" id="ARBA00023228"/>
    </source>
</evidence>
<feature type="transmembrane region" description="Helical" evidence="12">
    <location>
        <begin position="285"/>
        <end position="306"/>
    </location>
</feature>
<evidence type="ECO:0000256" key="6">
    <source>
        <dbReference type="ARBA" id="ARBA00022692"/>
    </source>
</evidence>
<dbReference type="AlphaFoldDB" id="A0A4P9Y732"/>
<keyword evidence="9" id="KW-0458">Lysosome</keyword>
<dbReference type="PANTHER" id="PTHR16130">
    <property type="entry name" value="LYSOSOMAL COBALAMIN TRANSPORTER-RELATED"/>
    <property type="match status" value="1"/>
</dbReference>
<feature type="transmembrane region" description="Helical" evidence="12">
    <location>
        <begin position="120"/>
        <end position="138"/>
    </location>
</feature>
<evidence type="ECO:0000256" key="5">
    <source>
        <dbReference type="ARBA" id="ARBA00022628"/>
    </source>
</evidence>
<reference evidence="14" key="1">
    <citation type="journal article" date="2018" name="Nat. Microbiol.">
        <title>Leveraging single-cell genomics to expand the fungal tree of life.</title>
        <authorList>
            <person name="Ahrendt S.R."/>
            <person name="Quandt C.A."/>
            <person name="Ciobanu D."/>
            <person name="Clum A."/>
            <person name="Salamov A."/>
            <person name="Andreopoulos B."/>
            <person name="Cheng J.F."/>
            <person name="Woyke T."/>
            <person name="Pelin A."/>
            <person name="Henrissat B."/>
            <person name="Reynolds N.K."/>
            <person name="Benny G.L."/>
            <person name="Smith M.E."/>
            <person name="James T.Y."/>
            <person name="Grigoriev I.V."/>
        </authorList>
    </citation>
    <scope>NUCLEOTIDE SEQUENCE [LARGE SCALE GENOMIC DNA]</scope>
</reference>
<feature type="non-terminal residue" evidence="13">
    <location>
        <position position="1"/>
    </location>
</feature>
<keyword evidence="14" id="KW-1185">Reference proteome</keyword>
<evidence type="ECO:0000256" key="8">
    <source>
        <dbReference type="ARBA" id="ARBA00023136"/>
    </source>
</evidence>
<dbReference type="GO" id="GO:0005774">
    <property type="term" value="C:vacuolar membrane"/>
    <property type="evidence" value="ECO:0007669"/>
    <property type="project" value="TreeGrafter"/>
</dbReference>
<keyword evidence="4" id="KW-0813">Transport</keyword>
<name>A0A4P9Y732_9FUNG</name>
<comment type="function">
    <text evidence="11">Probable lysosomal cobalamin transporter. Required to export cobalamin from lysosomes allowing its conversion to cofactors.</text>
</comment>
<dbReference type="EMBL" id="KZ987776">
    <property type="protein sequence ID" value="RKP14916.1"/>
    <property type="molecule type" value="Genomic_DNA"/>
</dbReference>
<organism evidence="13 14">
    <name type="scientific">Piptocephalis cylindrospora</name>
    <dbReference type="NCBI Taxonomy" id="1907219"/>
    <lineage>
        <taxon>Eukaryota</taxon>
        <taxon>Fungi</taxon>
        <taxon>Fungi incertae sedis</taxon>
        <taxon>Zoopagomycota</taxon>
        <taxon>Zoopagomycotina</taxon>
        <taxon>Zoopagomycetes</taxon>
        <taxon>Zoopagales</taxon>
        <taxon>Piptocephalidaceae</taxon>
        <taxon>Piptocephalis</taxon>
    </lineage>
</organism>
<sequence length="495" mass="56446">LLVLVSTLFTKYYQDHRESEPLVTAVSIIGLTLCLCVLALGPLDIFLVSTTMDLDTGLKHGWATQDYIENVISSVKLTYYVLFICIAIVCFLIIPFSYFYFEELEIDETIRQRSCGAAKYTIFTFVIGVILLFSGLSLKRRYEEPETPDPEWFRQLFSGSGVEHGLLFTTAILILAGCGSIICYTATGLSILPIILMRGKGKRIVGRMGRGRDEAIQRCRERRERILRRYGVMDVDVLRPMSSRDAQELIMLDQEVDEHERRLHQAIHASRAWWSRLFLGVWRPISMTFGIFLLIVSIALALSMFLTLVEKVRTSICGSDCGYIIDHPDAYNPVNLILLRLEHHFPLDYIFIVLIILYFFTATVVGLVRVGIRIFWINLYRIRPRRTAPQALLLAVILLMLSLLALNYTVTMTVAPQYAQFGAQRWCNHISDEGIRDCSNHTDQILACDVTAPQELCTATVLSTLLNKILVGTRYFGALYYYAQWVFLGLFLLIL</sequence>
<feature type="transmembrane region" description="Helical" evidence="12">
    <location>
        <begin position="475"/>
        <end position="494"/>
    </location>
</feature>
<gene>
    <name evidence="13" type="ORF">BJ684DRAFT_6282</name>
</gene>
<evidence type="ECO:0000256" key="11">
    <source>
        <dbReference type="ARBA" id="ARBA00025515"/>
    </source>
</evidence>
<evidence type="ECO:0000256" key="10">
    <source>
        <dbReference type="ARBA" id="ARBA00023285"/>
    </source>
</evidence>
<keyword evidence="5" id="KW-0846">Cobalamin</keyword>
<dbReference type="PANTHER" id="PTHR16130:SF2">
    <property type="entry name" value="LYSOSOMAL COBALAMIN TRANSPORT ESCORT PROTEIN LMBD1"/>
    <property type="match status" value="1"/>
</dbReference>
<evidence type="ECO:0000313" key="13">
    <source>
        <dbReference type="EMBL" id="RKP14916.1"/>
    </source>
</evidence>
<keyword evidence="8 12" id="KW-0472">Membrane</keyword>
<evidence type="ECO:0000313" key="14">
    <source>
        <dbReference type="Proteomes" id="UP000267251"/>
    </source>
</evidence>
<keyword evidence="10" id="KW-0170">Cobalt</keyword>
<evidence type="ECO:0000256" key="1">
    <source>
        <dbReference type="ARBA" id="ARBA00004155"/>
    </source>
</evidence>
<protein>
    <recommendedName>
        <fullName evidence="3">Probable lysosomal cobalamin transporter</fullName>
    </recommendedName>
</protein>
<dbReference type="GO" id="GO:0031419">
    <property type="term" value="F:cobalamin binding"/>
    <property type="evidence" value="ECO:0007669"/>
    <property type="project" value="UniProtKB-KW"/>
</dbReference>
<feature type="transmembrane region" description="Helical" evidence="12">
    <location>
        <begin position="77"/>
        <end position="100"/>
    </location>
</feature>
<comment type="similarity">
    <text evidence="2">Belongs to the LIMR family. LMBRD1 subfamily.</text>
</comment>
<comment type="subcellular location">
    <subcellularLocation>
        <location evidence="1">Lysosome membrane</location>
        <topology evidence="1">Multi-pass membrane protein</topology>
    </subcellularLocation>
</comment>
<evidence type="ECO:0000256" key="3">
    <source>
        <dbReference type="ARBA" id="ARBA00017088"/>
    </source>
</evidence>
<evidence type="ECO:0000256" key="7">
    <source>
        <dbReference type="ARBA" id="ARBA00022989"/>
    </source>
</evidence>
<evidence type="ECO:0000256" key="12">
    <source>
        <dbReference type="SAM" id="Phobius"/>
    </source>
</evidence>
<evidence type="ECO:0000256" key="2">
    <source>
        <dbReference type="ARBA" id="ARBA00009901"/>
    </source>
</evidence>
<feature type="non-terminal residue" evidence="13">
    <location>
        <position position="495"/>
    </location>
</feature>
<keyword evidence="6 12" id="KW-0812">Transmembrane</keyword>
<dbReference type="Proteomes" id="UP000267251">
    <property type="component" value="Unassembled WGS sequence"/>
</dbReference>
<dbReference type="OrthoDB" id="73273at2759"/>